<reference evidence="1" key="1">
    <citation type="submission" date="2018-05" db="EMBL/GenBank/DDBJ databases">
        <authorList>
            <person name="Lanie J.A."/>
            <person name="Ng W.-L."/>
            <person name="Kazmierczak K.M."/>
            <person name="Andrzejewski T.M."/>
            <person name="Davidsen T.M."/>
            <person name="Wayne K.J."/>
            <person name="Tettelin H."/>
            <person name="Glass J.I."/>
            <person name="Rusch D."/>
            <person name="Podicherti R."/>
            <person name="Tsui H.-C.T."/>
            <person name="Winkler M.E."/>
        </authorList>
    </citation>
    <scope>NUCLEOTIDE SEQUENCE</scope>
</reference>
<gene>
    <name evidence="1" type="ORF">METZ01_LOCUS392681</name>
</gene>
<organism evidence="1">
    <name type="scientific">marine metagenome</name>
    <dbReference type="NCBI Taxonomy" id="408172"/>
    <lineage>
        <taxon>unclassified sequences</taxon>
        <taxon>metagenomes</taxon>
        <taxon>ecological metagenomes</taxon>
    </lineage>
</organism>
<feature type="non-terminal residue" evidence="1">
    <location>
        <position position="162"/>
    </location>
</feature>
<proteinExistence type="predicted"/>
<evidence type="ECO:0000313" key="1">
    <source>
        <dbReference type="EMBL" id="SVD39827.1"/>
    </source>
</evidence>
<dbReference type="EMBL" id="UINC01148124">
    <property type="protein sequence ID" value="SVD39827.1"/>
    <property type="molecule type" value="Genomic_DNA"/>
</dbReference>
<name>A0A382V077_9ZZZZ</name>
<evidence type="ECO:0008006" key="2">
    <source>
        <dbReference type="Google" id="ProtNLM"/>
    </source>
</evidence>
<protein>
    <recommendedName>
        <fullName evidence="2">PAS domain-containing protein</fullName>
    </recommendedName>
</protein>
<sequence>MNSNLQKDRLMALEKFPDQNPNPVIRLSLDGKLLYYNPASKKIVKTWKIKVNDSIEEKIFSIVKKSKLKEQIKFEFTIESRIFSFQAFYIKKLMFFNIYGTDITALKTIDKFPDQNPNPVLRVTESGTLNYFNEAASIIVKYYKFKLNKEITDPLLSLVNKS</sequence>
<accession>A0A382V077</accession>
<dbReference type="AlphaFoldDB" id="A0A382V077"/>